<dbReference type="PANTHER" id="PTHR12110">
    <property type="entry name" value="HYDROXYPYRUVATE ISOMERASE"/>
    <property type="match status" value="1"/>
</dbReference>
<feature type="domain" description="Xylose isomerase-like TIM barrel" evidence="1">
    <location>
        <begin position="109"/>
        <end position="257"/>
    </location>
</feature>
<dbReference type="InterPro" id="IPR036237">
    <property type="entry name" value="Xyl_isomerase-like_sf"/>
</dbReference>
<evidence type="ECO:0000259" key="1">
    <source>
        <dbReference type="Pfam" id="PF01261"/>
    </source>
</evidence>
<evidence type="ECO:0000313" key="2">
    <source>
        <dbReference type="EMBL" id="MBO7744574.1"/>
    </source>
</evidence>
<dbReference type="SUPFAM" id="SSF51658">
    <property type="entry name" value="Xylose isomerase-like"/>
    <property type="match status" value="1"/>
</dbReference>
<name>A0ABS3W8D3_9BACL</name>
<dbReference type="Proteomes" id="UP000670947">
    <property type="component" value="Unassembled WGS sequence"/>
</dbReference>
<comment type="caution">
    <text evidence="2">The sequence shown here is derived from an EMBL/GenBank/DDBJ whole genome shotgun (WGS) entry which is preliminary data.</text>
</comment>
<accession>A0ABS3W8D3</accession>
<protein>
    <submittedName>
        <fullName evidence="2">TIM barrel protein</fullName>
    </submittedName>
</protein>
<keyword evidence="3" id="KW-1185">Reference proteome</keyword>
<organism evidence="2 3">
    <name type="scientific">Paenibacillus artemisiicola</name>
    <dbReference type="NCBI Taxonomy" id="1172618"/>
    <lineage>
        <taxon>Bacteria</taxon>
        <taxon>Bacillati</taxon>
        <taxon>Bacillota</taxon>
        <taxon>Bacilli</taxon>
        <taxon>Bacillales</taxon>
        <taxon>Paenibacillaceae</taxon>
        <taxon>Paenibacillus</taxon>
    </lineage>
</organism>
<evidence type="ECO:0000313" key="3">
    <source>
        <dbReference type="Proteomes" id="UP000670947"/>
    </source>
</evidence>
<dbReference type="InterPro" id="IPR050312">
    <property type="entry name" value="IolE/XylAMocC-like"/>
</dbReference>
<dbReference type="Pfam" id="PF01261">
    <property type="entry name" value="AP_endonuc_2"/>
    <property type="match status" value="1"/>
</dbReference>
<dbReference type="RefSeq" id="WP_208847496.1">
    <property type="nucleotide sequence ID" value="NZ_JAGGDJ010000004.1"/>
</dbReference>
<reference evidence="2 3" key="1">
    <citation type="submission" date="2021-03" db="EMBL/GenBank/DDBJ databases">
        <title>Paenibacillus artemisicola MWE-103 whole genome sequence.</title>
        <authorList>
            <person name="Ham Y.J."/>
        </authorList>
    </citation>
    <scope>NUCLEOTIDE SEQUENCE [LARGE SCALE GENOMIC DNA]</scope>
    <source>
        <strain evidence="2 3">MWE-103</strain>
    </source>
</reference>
<gene>
    <name evidence="2" type="ORF">I8J29_10225</name>
</gene>
<dbReference type="EMBL" id="JAGGDJ010000004">
    <property type="protein sequence ID" value="MBO7744574.1"/>
    <property type="molecule type" value="Genomic_DNA"/>
</dbReference>
<dbReference type="InterPro" id="IPR013022">
    <property type="entry name" value="Xyl_isomerase-like_TIM-brl"/>
</dbReference>
<sequence>MKLGLSTYTLTWSVGVPGYDPPLRPLTAEALVGLTRESGLGLLQIADNLPLHAMTDEALLRLKQTADAHRVELEVGTRGTDPELLLRYLGIAGLLGSSLVRTLATTPDLAAAEAQIRQVLPDFEAAGVTLAIENHGLHTTGQLVQLFQNLRSARVGCCLDTVNSFGALEAPDHVIRALSPYLVNLHVKDFEIKRADHMMGFSILGTAAGAGRLDIPGLKAIAGASGKPGVHAILELWTPYAGSVEETIAVERRWMEESLAYLRRVHFTEEEDSHYATGNVEREGL</sequence>
<dbReference type="Gene3D" id="3.20.20.150">
    <property type="entry name" value="Divalent-metal-dependent TIM barrel enzymes"/>
    <property type="match status" value="1"/>
</dbReference>
<dbReference type="PANTHER" id="PTHR12110:SF52">
    <property type="entry name" value="XYLOSE ISOMERASE"/>
    <property type="match status" value="1"/>
</dbReference>
<proteinExistence type="predicted"/>